<sequence>MIPTPSGTEGDRRRGVRLGIDVGTVRVGVARSDPLGMLAVPVATLKRDVGKGTDLDEIVRLVEEHEVVEVVIGLPRTLRGDSGPAVTAVRAYADALTARLTTAGRGIPLEFVDERLTSVIANRGLADRGMSAKARRSVVDQVAAVSILQNRLDTLARASS</sequence>
<dbReference type="PANTHER" id="PTHR33317">
    <property type="entry name" value="POLYNUCLEOTIDYL TRANSFERASE, RIBONUCLEASE H-LIKE SUPERFAMILY PROTEIN"/>
    <property type="match status" value="1"/>
</dbReference>
<dbReference type="GO" id="GO:0004518">
    <property type="term" value="F:nuclease activity"/>
    <property type="evidence" value="ECO:0007669"/>
    <property type="project" value="UniProtKB-KW"/>
</dbReference>
<evidence type="ECO:0000256" key="3">
    <source>
        <dbReference type="ARBA" id="ARBA00022722"/>
    </source>
</evidence>
<gene>
    <name evidence="7" type="primary">ruvX</name>
    <name evidence="7" type="ORF">JL107_06000</name>
</gene>
<dbReference type="NCBIfam" id="TIGR00250">
    <property type="entry name" value="RNAse_H_YqgF"/>
    <property type="match status" value="1"/>
</dbReference>
<protein>
    <recommendedName>
        <fullName evidence="5">Putative pre-16S rRNA nuclease</fullName>
        <ecNumber evidence="5">3.1.-.-</ecNumber>
    </recommendedName>
</protein>
<dbReference type="AlphaFoldDB" id="A0A938YN96"/>
<evidence type="ECO:0000256" key="5">
    <source>
        <dbReference type="HAMAP-Rule" id="MF_00651"/>
    </source>
</evidence>
<evidence type="ECO:0000313" key="7">
    <source>
        <dbReference type="EMBL" id="MBM9475990.1"/>
    </source>
</evidence>
<evidence type="ECO:0000259" key="6">
    <source>
        <dbReference type="SMART" id="SM00732"/>
    </source>
</evidence>
<dbReference type="Gene3D" id="3.30.420.140">
    <property type="entry name" value="YqgF/RNase H-like domain"/>
    <property type="match status" value="1"/>
</dbReference>
<comment type="similarity">
    <text evidence="5">Belongs to the YqgF HJR family.</text>
</comment>
<dbReference type="InterPro" id="IPR006641">
    <property type="entry name" value="YqgF/RNaseH-like_dom"/>
</dbReference>
<dbReference type="Pfam" id="PF03652">
    <property type="entry name" value="RuvX"/>
    <property type="match status" value="1"/>
</dbReference>
<dbReference type="GO" id="GO:0005829">
    <property type="term" value="C:cytosol"/>
    <property type="evidence" value="ECO:0007669"/>
    <property type="project" value="TreeGrafter"/>
</dbReference>
<dbReference type="CDD" id="cd16964">
    <property type="entry name" value="YqgF"/>
    <property type="match status" value="1"/>
</dbReference>
<dbReference type="PANTHER" id="PTHR33317:SF4">
    <property type="entry name" value="POLYNUCLEOTIDYL TRANSFERASE, RIBONUCLEASE H-LIKE SUPERFAMILY PROTEIN"/>
    <property type="match status" value="1"/>
</dbReference>
<keyword evidence="4 5" id="KW-0378">Hydrolase</keyword>
<dbReference type="EC" id="3.1.-.-" evidence="5"/>
<keyword evidence="2 5" id="KW-0690">Ribosome biogenesis</keyword>
<proteinExistence type="inferred from homology"/>
<dbReference type="SMART" id="SM00732">
    <property type="entry name" value="YqgFc"/>
    <property type="match status" value="1"/>
</dbReference>
<name>A0A938YN96_9ACTN</name>
<keyword evidence="8" id="KW-1185">Reference proteome</keyword>
<dbReference type="InterPro" id="IPR037027">
    <property type="entry name" value="YqgF/RNaseH-like_dom_sf"/>
</dbReference>
<dbReference type="RefSeq" id="WP_205256108.1">
    <property type="nucleotide sequence ID" value="NZ_BAAAPV010000003.1"/>
</dbReference>
<organism evidence="7 8">
    <name type="scientific">Nakamurella flavida</name>
    <dbReference type="NCBI Taxonomy" id="363630"/>
    <lineage>
        <taxon>Bacteria</taxon>
        <taxon>Bacillati</taxon>
        <taxon>Actinomycetota</taxon>
        <taxon>Actinomycetes</taxon>
        <taxon>Nakamurellales</taxon>
        <taxon>Nakamurellaceae</taxon>
        <taxon>Nakamurella</taxon>
    </lineage>
</organism>
<dbReference type="GO" id="GO:0000967">
    <property type="term" value="P:rRNA 5'-end processing"/>
    <property type="evidence" value="ECO:0007669"/>
    <property type="project" value="UniProtKB-UniRule"/>
</dbReference>
<comment type="function">
    <text evidence="5">Could be a nuclease involved in processing of the 5'-end of pre-16S rRNA.</text>
</comment>
<keyword evidence="1 5" id="KW-0963">Cytoplasm</keyword>
<dbReference type="Proteomes" id="UP000663801">
    <property type="component" value="Unassembled WGS sequence"/>
</dbReference>
<keyword evidence="3 5" id="KW-0540">Nuclease</keyword>
<comment type="caution">
    <text evidence="7">The sequence shown here is derived from an EMBL/GenBank/DDBJ whole genome shotgun (WGS) entry which is preliminary data.</text>
</comment>
<evidence type="ECO:0000256" key="2">
    <source>
        <dbReference type="ARBA" id="ARBA00022517"/>
    </source>
</evidence>
<reference evidence="7" key="1">
    <citation type="submission" date="2021-01" db="EMBL/GenBank/DDBJ databases">
        <title>KCTC 19127 draft genome.</title>
        <authorList>
            <person name="An D."/>
        </authorList>
    </citation>
    <scope>NUCLEOTIDE SEQUENCE</scope>
    <source>
        <strain evidence="7">KCTC 19127</strain>
    </source>
</reference>
<dbReference type="EMBL" id="JAERWL010000006">
    <property type="protein sequence ID" value="MBM9475990.1"/>
    <property type="molecule type" value="Genomic_DNA"/>
</dbReference>
<dbReference type="InterPro" id="IPR012337">
    <property type="entry name" value="RNaseH-like_sf"/>
</dbReference>
<dbReference type="SUPFAM" id="SSF53098">
    <property type="entry name" value="Ribonuclease H-like"/>
    <property type="match status" value="1"/>
</dbReference>
<evidence type="ECO:0000256" key="1">
    <source>
        <dbReference type="ARBA" id="ARBA00022490"/>
    </source>
</evidence>
<comment type="subcellular location">
    <subcellularLocation>
        <location evidence="5">Cytoplasm</location>
    </subcellularLocation>
</comment>
<dbReference type="GO" id="GO:0016788">
    <property type="term" value="F:hydrolase activity, acting on ester bonds"/>
    <property type="evidence" value="ECO:0007669"/>
    <property type="project" value="UniProtKB-UniRule"/>
</dbReference>
<feature type="domain" description="YqgF/RNase H-like" evidence="6">
    <location>
        <begin position="15"/>
        <end position="121"/>
    </location>
</feature>
<evidence type="ECO:0000313" key="8">
    <source>
        <dbReference type="Proteomes" id="UP000663801"/>
    </source>
</evidence>
<dbReference type="InterPro" id="IPR005227">
    <property type="entry name" value="YqgF"/>
</dbReference>
<dbReference type="HAMAP" id="MF_00651">
    <property type="entry name" value="Nuclease_YqgF"/>
    <property type="match status" value="1"/>
</dbReference>
<accession>A0A938YN96</accession>
<evidence type="ECO:0000256" key="4">
    <source>
        <dbReference type="ARBA" id="ARBA00022801"/>
    </source>
</evidence>